<keyword evidence="3" id="KW-1185">Reference proteome</keyword>
<keyword evidence="1" id="KW-0472">Membrane</keyword>
<gene>
    <name evidence="2" type="ORF">CNYM01_07466</name>
</gene>
<name>A0A135T8F4_9PEZI</name>
<dbReference type="AlphaFoldDB" id="A0A135T8F4"/>
<organism evidence="2 3">
    <name type="scientific">Colletotrichum nymphaeae SA-01</name>
    <dbReference type="NCBI Taxonomy" id="1460502"/>
    <lineage>
        <taxon>Eukaryota</taxon>
        <taxon>Fungi</taxon>
        <taxon>Dikarya</taxon>
        <taxon>Ascomycota</taxon>
        <taxon>Pezizomycotina</taxon>
        <taxon>Sordariomycetes</taxon>
        <taxon>Hypocreomycetidae</taxon>
        <taxon>Glomerellales</taxon>
        <taxon>Glomerellaceae</taxon>
        <taxon>Colletotrichum</taxon>
        <taxon>Colletotrichum acutatum species complex</taxon>
    </lineage>
</organism>
<evidence type="ECO:0000313" key="3">
    <source>
        <dbReference type="Proteomes" id="UP000070054"/>
    </source>
</evidence>
<sequence length="178" mass="19416">MEQTQAPETREARPRRIRLHHPYVRITEKKKKEHIYRPNKQGRTIANLELLNTNSGRFKNFTLGLMCATFAVFGALVMVALAHTPKVDNKVQAINSTTTTTGGDSTTAAIITGTGVTGHVPTAVEKAPHQDEEKGHVLSEVTAQSTITLHSDENTTIVFTTTHISQVSVVVKGNATSF</sequence>
<feature type="transmembrane region" description="Helical" evidence="1">
    <location>
        <begin position="61"/>
        <end position="82"/>
    </location>
</feature>
<keyword evidence="1" id="KW-1133">Transmembrane helix</keyword>
<keyword evidence="1" id="KW-0812">Transmembrane</keyword>
<dbReference type="EMBL" id="JEMN01001206">
    <property type="protein sequence ID" value="KXH44374.1"/>
    <property type="molecule type" value="Genomic_DNA"/>
</dbReference>
<evidence type="ECO:0000256" key="1">
    <source>
        <dbReference type="SAM" id="Phobius"/>
    </source>
</evidence>
<dbReference type="Proteomes" id="UP000070054">
    <property type="component" value="Unassembled WGS sequence"/>
</dbReference>
<evidence type="ECO:0000313" key="2">
    <source>
        <dbReference type="EMBL" id="KXH44374.1"/>
    </source>
</evidence>
<proteinExistence type="predicted"/>
<comment type="caution">
    <text evidence="2">The sequence shown here is derived from an EMBL/GenBank/DDBJ whole genome shotgun (WGS) entry which is preliminary data.</text>
</comment>
<accession>A0A135T8F4</accession>
<protein>
    <submittedName>
        <fullName evidence="2">Uncharacterized protein</fullName>
    </submittedName>
</protein>
<reference evidence="2 3" key="1">
    <citation type="submission" date="2014-02" db="EMBL/GenBank/DDBJ databases">
        <title>The genome sequence of Colletotrichum nymphaeae SA-01.</title>
        <authorList>
            <person name="Baroncelli R."/>
            <person name="Thon M.R."/>
        </authorList>
    </citation>
    <scope>NUCLEOTIDE SEQUENCE [LARGE SCALE GENOMIC DNA]</scope>
    <source>
        <strain evidence="2 3">SA-01</strain>
    </source>
</reference>
<dbReference type="OrthoDB" id="4848601at2759"/>